<feature type="domain" description="GST N-terminal" evidence="1">
    <location>
        <begin position="1"/>
        <end position="81"/>
    </location>
</feature>
<dbReference type="SUPFAM" id="SSF47616">
    <property type="entry name" value="GST C-terminal domain-like"/>
    <property type="match status" value="1"/>
</dbReference>
<dbReference type="STRING" id="206506.AAV32_05520"/>
<dbReference type="InterPro" id="IPR004045">
    <property type="entry name" value="Glutathione_S-Trfase_N"/>
</dbReference>
<dbReference type="SFLD" id="SFLDG01150">
    <property type="entry name" value="Main.1:_Beta-like"/>
    <property type="match status" value="1"/>
</dbReference>
<evidence type="ECO:0000313" key="5">
    <source>
        <dbReference type="Proteomes" id="UP000078084"/>
    </source>
</evidence>
<dbReference type="GO" id="GO:0016740">
    <property type="term" value="F:transferase activity"/>
    <property type="evidence" value="ECO:0007669"/>
    <property type="project" value="UniProtKB-KW"/>
</dbReference>
<gene>
    <name evidence="3" type="ORF">AAV32_05520</name>
    <name evidence="4" type="ORF">EV679_1516</name>
</gene>
<dbReference type="Proteomes" id="UP000078084">
    <property type="component" value="Unassembled WGS sequence"/>
</dbReference>
<dbReference type="Proteomes" id="UP000292039">
    <property type="component" value="Unassembled WGS sequence"/>
</dbReference>
<dbReference type="InterPro" id="IPR036282">
    <property type="entry name" value="Glutathione-S-Trfase_C_sf"/>
</dbReference>
<dbReference type="Gene3D" id="1.20.1050.10">
    <property type="match status" value="1"/>
</dbReference>
<accession>A0A171KUD7</accession>
<name>A0A171KUD7_9BURK</name>
<dbReference type="InterPro" id="IPR004046">
    <property type="entry name" value="GST_C"/>
</dbReference>
<comment type="caution">
    <text evidence="3">The sequence shown here is derived from an EMBL/GenBank/DDBJ whole genome shotgun (WGS) entry which is preliminary data.</text>
</comment>
<dbReference type="RefSeq" id="WP_068368621.1">
    <property type="nucleotide sequence ID" value="NZ_CBCSEB010000014.1"/>
</dbReference>
<dbReference type="PANTHER" id="PTHR44051">
    <property type="entry name" value="GLUTATHIONE S-TRANSFERASE-RELATED"/>
    <property type="match status" value="1"/>
</dbReference>
<dbReference type="CDD" id="cd03057">
    <property type="entry name" value="GST_N_Beta"/>
    <property type="match status" value="1"/>
</dbReference>
<dbReference type="NCBIfam" id="NF007831">
    <property type="entry name" value="PRK10542.1"/>
    <property type="match status" value="1"/>
</dbReference>
<protein>
    <submittedName>
        <fullName evidence="3">Glutathione S-transferase</fullName>
    </submittedName>
</protein>
<dbReference type="PROSITE" id="PS50405">
    <property type="entry name" value="GST_CTER"/>
    <property type="match status" value="1"/>
</dbReference>
<evidence type="ECO:0000259" key="2">
    <source>
        <dbReference type="PROSITE" id="PS50405"/>
    </source>
</evidence>
<dbReference type="InterPro" id="IPR010987">
    <property type="entry name" value="Glutathione-S-Trfase_C-like"/>
</dbReference>
<dbReference type="CDD" id="cd03188">
    <property type="entry name" value="GST_C_Beta"/>
    <property type="match status" value="1"/>
</dbReference>
<reference evidence="3 5" key="1">
    <citation type="submission" date="2015-04" db="EMBL/GenBank/DDBJ databases">
        <title>Genome sequence of Kerstersia gyiorum CG1.</title>
        <authorList>
            <person name="Greninger A.L."/>
            <person name="Kozyreva V."/>
            <person name="Chaturvedi V."/>
        </authorList>
    </citation>
    <scope>NUCLEOTIDE SEQUENCE [LARGE SCALE GENOMIC DNA]</scope>
    <source>
        <strain evidence="3 5">CG1</strain>
    </source>
</reference>
<dbReference type="SFLD" id="SFLDG00358">
    <property type="entry name" value="Main_(cytGST)"/>
    <property type="match status" value="1"/>
</dbReference>
<keyword evidence="5" id="KW-1185">Reference proteome</keyword>
<feature type="domain" description="GST C-terminal" evidence="2">
    <location>
        <begin position="87"/>
        <end position="201"/>
    </location>
</feature>
<organism evidence="3 5">
    <name type="scientific">Kerstersia gyiorum</name>
    <dbReference type="NCBI Taxonomy" id="206506"/>
    <lineage>
        <taxon>Bacteria</taxon>
        <taxon>Pseudomonadati</taxon>
        <taxon>Pseudomonadota</taxon>
        <taxon>Betaproteobacteria</taxon>
        <taxon>Burkholderiales</taxon>
        <taxon>Alcaligenaceae</taxon>
        <taxon>Kerstersia</taxon>
    </lineage>
</organism>
<sequence>MKLYYMPGACALAPHIVANELGIKLDLVRVSMSTKKTEHGDDYLAINPNGYVPALVLDDGQVLLEVAALVQYLADQKPGSGLFPPVGEMSRYRVLEALSFAGSELHKGFAPFFKPGTPEETKEASRQQLQKRIGYVDSLLARQAYIAGDAYTIGDVYLWVVLSWARIVKFDLSPYANVQRWQAAVAARPAVQLSLKEEGLA</sequence>
<evidence type="ECO:0000313" key="6">
    <source>
        <dbReference type="Proteomes" id="UP000292039"/>
    </source>
</evidence>
<dbReference type="EMBL" id="SGWZ01000002">
    <property type="protein sequence ID" value="RZS70123.1"/>
    <property type="molecule type" value="Genomic_DNA"/>
</dbReference>
<proteinExistence type="predicted"/>
<evidence type="ECO:0000259" key="1">
    <source>
        <dbReference type="PROSITE" id="PS50404"/>
    </source>
</evidence>
<dbReference type="Gene3D" id="3.40.30.10">
    <property type="entry name" value="Glutaredoxin"/>
    <property type="match status" value="1"/>
</dbReference>
<dbReference type="PROSITE" id="PS50404">
    <property type="entry name" value="GST_NTER"/>
    <property type="match status" value="1"/>
</dbReference>
<reference evidence="4 6" key="2">
    <citation type="submission" date="2019-02" db="EMBL/GenBank/DDBJ databases">
        <title>Genomic Encyclopedia of Type Strains, Phase IV (KMG-IV): sequencing the most valuable type-strain genomes for metagenomic binning, comparative biology and taxonomic classification.</title>
        <authorList>
            <person name="Goeker M."/>
        </authorList>
    </citation>
    <scope>NUCLEOTIDE SEQUENCE [LARGE SCALE GENOMIC DNA]</scope>
    <source>
        <strain evidence="4 6">DSM 16618</strain>
    </source>
</reference>
<dbReference type="InterPro" id="IPR040079">
    <property type="entry name" value="Glutathione_S-Trfase"/>
</dbReference>
<dbReference type="PATRIC" id="fig|206506.3.peg.1183"/>
<dbReference type="PANTHER" id="PTHR44051:SF8">
    <property type="entry name" value="GLUTATHIONE S-TRANSFERASE GSTA"/>
    <property type="match status" value="1"/>
</dbReference>
<evidence type="ECO:0000313" key="3">
    <source>
        <dbReference type="EMBL" id="KKO72504.1"/>
    </source>
</evidence>
<keyword evidence="3" id="KW-0808">Transferase</keyword>
<dbReference type="SFLD" id="SFLDS00019">
    <property type="entry name" value="Glutathione_Transferase_(cytos"/>
    <property type="match status" value="1"/>
</dbReference>
<evidence type="ECO:0000313" key="4">
    <source>
        <dbReference type="EMBL" id="RZS70123.1"/>
    </source>
</evidence>
<dbReference type="AlphaFoldDB" id="A0A171KUD7"/>
<dbReference type="Pfam" id="PF13409">
    <property type="entry name" value="GST_N_2"/>
    <property type="match status" value="1"/>
</dbReference>
<dbReference type="Pfam" id="PF00043">
    <property type="entry name" value="GST_C"/>
    <property type="match status" value="1"/>
</dbReference>
<dbReference type="InterPro" id="IPR036249">
    <property type="entry name" value="Thioredoxin-like_sf"/>
</dbReference>
<dbReference type="SUPFAM" id="SSF52833">
    <property type="entry name" value="Thioredoxin-like"/>
    <property type="match status" value="1"/>
</dbReference>
<dbReference type="EMBL" id="LBNE01000002">
    <property type="protein sequence ID" value="KKO72504.1"/>
    <property type="molecule type" value="Genomic_DNA"/>
</dbReference>